<dbReference type="Proteomes" id="UP000176997">
    <property type="component" value="Unassembled WGS sequence"/>
</dbReference>
<comment type="caution">
    <text evidence="5">Lacks conserved residue(s) required for the propagation of feature annotation.</text>
</comment>
<sequence>MAFFEEIEVLKHALLSWVIAFLVVSMVVFSVGFGTATVSKYTLRIPVFSSESFATLFFQKVKKDVVPEGVTLIATSPISAFVSEMKIALLAAFILTLPFLMYELLSYLSPALYKKERRAILTLFLPSIALFLLGALFSYAVLIPPLFRVLYSFNAALGVAPFFAVDDFISWTVGLMFTVGIMFLLPILMYFLSLLRIIPAAFWGKHWREACMISLVAFAVIVPDVSGIAMVLLTLPMLALYLVGIGLSLTTAPKAEYAGG</sequence>
<evidence type="ECO:0000256" key="5">
    <source>
        <dbReference type="HAMAP-Rule" id="MF_00902"/>
    </source>
</evidence>
<comment type="function">
    <text evidence="5">Part of the twin-arginine translocation (Tat) system that transports large folded proteins containing a characteristic twin-arginine motif in their signal peptide across membranes.</text>
</comment>
<keyword evidence="5" id="KW-1003">Cell membrane</keyword>
<comment type="subcellular location">
    <subcellularLocation>
        <location evidence="5">Cell membrane</location>
        <topology evidence="5">Multi-pass membrane protein</topology>
    </subcellularLocation>
    <subcellularLocation>
        <location evidence="1">Membrane</location>
        <topology evidence="1">Multi-pass membrane protein</topology>
    </subcellularLocation>
</comment>
<dbReference type="AlphaFoldDB" id="A0A1G2SB98"/>
<dbReference type="GO" id="GO:0009977">
    <property type="term" value="F:proton motive force dependent protein transmembrane transporter activity"/>
    <property type="evidence" value="ECO:0007669"/>
    <property type="project" value="TreeGrafter"/>
</dbReference>
<gene>
    <name evidence="5" type="primary">tatC</name>
    <name evidence="6" type="ORF">A2675_02840</name>
</gene>
<dbReference type="STRING" id="1802723.A2675_02840"/>
<organism evidence="6 7">
    <name type="scientific">Candidatus Yonathbacteria bacterium RIFCSPHIGHO2_01_FULL_51_10</name>
    <dbReference type="NCBI Taxonomy" id="1802723"/>
    <lineage>
        <taxon>Bacteria</taxon>
        <taxon>Candidatus Yonathiibacteriota</taxon>
    </lineage>
</organism>
<keyword evidence="5" id="KW-0811">Translocation</keyword>
<evidence type="ECO:0000256" key="4">
    <source>
        <dbReference type="ARBA" id="ARBA00023136"/>
    </source>
</evidence>
<dbReference type="PANTHER" id="PTHR30371:SF0">
    <property type="entry name" value="SEC-INDEPENDENT PROTEIN TRANSLOCASE PROTEIN TATC, CHLOROPLASTIC-RELATED"/>
    <property type="match status" value="1"/>
</dbReference>
<comment type="caution">
    <text evidence="6">The sequence shown here is derived from an EMBL/GenBank/DDBJ whole genome shotgun (WGS) entry which is preliminary data.</text>
</comment>
<keyword evidence="4 5" id="KW-0472">Membrane</keyword>
<dbReference type="GO" id="GO:0065002">
    <property type="term" value="P:intracellular protein transmembrane transport"/>
    <property type="evidence" value="ECO:0007669"/>
    <property type="project" value="TreeGrafter"/>
</dbReference>
<keyword evidence="2 5" id="KW-0812">Transmembrane</keyword>
<evidence type="ECO:0000256" key="3">
    <source>
        <dbReference type="ARBA" id="ARBA00022989"/>
    </source>
</evidence>
<feature type="transmembrane region" description="Helical" evidence="5">
    <location>
        <begin position="213"/>
        <end position="243"/>
    </location>
</feature>
<comment type="similarity">
    <text evidence="5">Belongs to the TatC family.</text>
</comment>
<dbReference type="PANTHER" id="PTHR30371">
    <property type="entry name" value="SEC-INDEPENDENT PROTEIN TRANSLOCASE PROTEIN TATC"/>
    <property type="match status" value="1"/>
</dbReference>
<keyword evidence="3 5" id="KW-1133">Transmembrane helix</keyword>
<evidence type="ECO:0000256" key="2">
    <source>
        <dbReference type="ARBA" id="ARBA00022692"/>
    </source>
</evidence>
<dbReference type="InterPro" id="IPR002033">
    <property type="entry name" value="TatC"/>
</dbReference>
<dbReference type="HAMAP" id="MF_00902">
    <property type="entry name" value="TatC"/>
    <property type="match status" value="1"/>
</dbReference>
<dbReference type="GO" id="GO:0033281">
    <property type="term" value="C:TAT protein transport complex"/>
    <property type="evidence" value="ECO:0007669"/>
    <property type="project" value="UniProtKB-UniRule"/>
</dbReference>
<evidence type="ECO:0000313" key="7">
    <source>
        <dbReference type="Proteomes" id="UP000176997"/>
    </source>
</evidence>
<feature type="transmembrane region" description="Helical" evidence="5">
    <location>
        <begin position="120"/>
        <end position="142"/>
    </location>
</feature>
<keyword evidence="5" id="KW-0813">Transport</keyword>
<comment type="subunit">
    <text evidence="5">Forms a complex with TatA.</text>
</comment>
<dbReference type="PRINTS" id="PR01840">
    <property type="entry name" value="TATCFAMILY"/>
</dbReference>
<proteinExistence type="inferred from homology"/>
<evidence type="ECO:0000256" key="1">
    <source>
        <dbReference type="ARBA" id="ARBA00004141"/>
    </source>
</evidence>
<dbReference type="Pfam" id="PF00902">
    <property type="entry name" value="TatC"/>
    <property type="match status" value="1"/>
</dbReference>
<dbReference type="EMBL" id="MHUS01000009">
    <property type="protein sequence ID" value="OHA81671.1"/>
    <property type="molecule type" value="Genomic_DNA"/>
</dbReference>
<accession>A0A1G2SB98</accession>
<feature type="transmembrane region" description="Helical" evidence="5">
    <location>
        <begin position="168"/>
        <end position="192"/>
    </location>
</feature>
<keyword evidence="5" id="KW-0653">Protein transport</keyword>
<name>A0A1G2SB98_9BACT</name>
<reference evidence="6 7" key="1">
    <citation type="journal article" date="2016" name="Nat. Commun.">
        <title>Thousands of microbial genomes shed light on interconnected biogeochemical processes in an aquifer system.</title>
        <authorList>
            <person name="Anantharaman K."/>
            <person name="Brown C.T."/>
            <person name="Hug L.A."/>
            <person name="Sharon I."/>
            <person name="Castelle C.J."/>
            <person name="Probst A.J."/>
            <person name="Thomas B.C."/>
            <person name="Singh A."/>
            <person name="Wilkins M.J."/>
            <person name="Karaoz U."/>
            <person name="Brodie E.L."/>
            <person name="Williams K.H."/>
            <person name="Hubbard S.S."/>
            <person name="Banfield J.F."/>
        </authorList>
    </citation>
    <scope>NUCLEOTIDE SEQUENCE [LARGE SCALE GENOMIC DNA]</scope>
</reference>
<feature type="transmembrane region" description="Helical" evidence="5">
    <location>
        <begin position="12"/>
        <end position="33"/>
    </location>
</feature>
<dbReference type="GO" id="GO:0043953">
    <property type="term" value="P:protein transport by the Tat complex"/>
    <property type="evidence" value="ECO:0007669"/>
    <property type="project" value="UniProtKB-UniRule"/>
</dbReference>
<evidence type="ECO:0000313" key="6">
    <source>
        <dbReference type="EMBL" id="OHA81671.1"/>
    </source>
</evidence>
<protein>
    <recommendedName>
        <fullName evidence="5">Sec-independent protein translocase protein TatC</fullName>
    </recommendedName>
</protein>
<feature type="transmembrane region" description="Helical" evidence="5">
    <location>
        <begin position="87"/>
        <end position="108"/>
    </location>
</feature>